<reference evidence="7 8" key="1">
    <citation type="submission" date="2017-02" db="EMBL/GenBank/DDBJ databases">
        <title>Draft genome of Acidibacillus ferrooxidans Huett2.</title>
        <authorList>
            <person name="Schopf S."/>
        </authorList>
    </citation>
    <scope>NUCLEOTIDE SEQUENCE [LARGE SCALE GENOMIC DNA]</scope>
    <source>
        <strain evidence="7 8">Huett2</strain>
    </source>
</reference>
<keyword evidence="3" id="KW-0378">Hydrolase</keyword>
<comment type="caution">
    <text evidence="7">The sequence shown here is derived from an EMBL/GenBank/DDBJ whole genome shotgun (WGS) entry which is preliminary data.</text>
</comment>
<evidence type="ECO:0000256" key="4">
    <source>
        <dbReference type="ARBA" id="ARBA00022807"/>
    </source>
</evidence>
<comment type="similarity">
    <text evidence="1">Belongs to the peptidase C40 family.</text>
</comment>
<evidence type="ECO:0000259" key="6">
    <source>
        <dbReference type="PROSITE" id="PS51935"/>
    </source>
</evidence>
<dbReference type="InterPro" id="IPR038765">
    <property type="entry name" value="Papain-like_cys_pep_sf"/>
</dbReference>
<dbReference type="GO" id="GO:0006508">
    <property type="term" value="P:proteolysis"/>
    <property type="evidence" value="ECO:0007669"/>
    <property type="project" value="UniProtKB-KW"/>
</dbReference>
<evidence type="ECO:0000313" key="7">
    <source>
        <dbReference type="EMBL" id="OPG17350.1"/>
    </source>
</evidence>
<dbReference type="PANTHER" id="PTHR47053">
    <property type="entry name" value="MUREIN DD-ENDOPEPTIDASE MEPH-RELATED"/>
    <property type="match status" value="1"/>
</dbReference>
<name>A0A1V4EWX2_9BACL</name>
<dbReference type="AlphaFoldDB" id="A0A1V4EWX2"/>
<dbReference type="InterPro" id="IPR000064">
    <property type="entry name" value="NLP_P60_dom"/>
</dbReference>
<feature type="region of interest" description="Disordered" evidence="5">
    <location>
        <begin position="75"/>
        <end position="94"/>
    </location>
</feature>
<dbReference type="EMBL" id="MWPS01000005">
    <property type="protein sequence ID" value="OPG17350.1"/>
    <property type="molecule type" value="Genomic_DNA"/>
</dbReference>
<sequence>MHLLSPGTTLTVINRPNASWFHVRTPDGQTGYVVSHPYYVEAHYGPTHVTTTTASRGAVPGTAVTGTAATGSAITGATGSPTANPSSYSAPTQITTPSTLPTLPLGVHLDPNITPLAPLHATYEQKFQAVLTIAQDKLGTPYIWGHNEDRGQYGFDCSNFTEYVYHHALGYLMSTASRVQATSVGDPVPIGDMQPGDLLIFNNGGHVGIYIGNGQMIQEGGGLGKVGYLRVSPGSYWYNHLTAVKRMF</sequence>
<evidence type="ECO:0000256" key="2">
    <source>
        <dbReference type="ARBA" id="ARBA00022670"/>
    </source>
</evidence>
<organism evidence="7 8">
    <name type="scientific">Ferroacidibacillus organovorans</name>
    <dbReference type="NCBI Taxonomy" id="1765683"/>
    <lineage>
        <taxon>Bacteria</taxon>
        <taxon>Bacillati</taxon>
        <taxon>Bacillota</taxon>
        <taxon>Bacilli</taxon>
        <taxon>Bacillales</taxon>
        <taxon>Alicyclobacillaceae</taxon>
        <taxon>Ferroacidibacillus</taxon>
    </lineage>
</organism>
<keyword evidence="4" id="KW-0788">Thiol protease</keyword>
<evidence type="ECO:0000256" key="3">
    <source>
        <dbReference type="ARBA" id="ARBA00022801"/>
    </source>
</evidence>
<keyword evidence="2" id="KW-0645">Protease</keyword>
<accession>A0A1V4EWX2</accession>
<dbReference type="GO" id="GO:0008234">
    <property type="term" value="F:cysteine-type peptidase activity"/>
    <property type="evidence" value="ECO:0007669"/>
    <property type="project" value="UniProtKB-KW"/>
</dbReference>
<dbReference type="SUPFAM" id="SSF54001">
    <property type="entry name" value="Cysteine proteinases"/>
    <property type="match status" value="1"/>
</dbReference>
<evidence type="ECO:0000256" key="1">
    <source>
        <dbReference type="ARBA" id="ARBA00007074"/>
    </source>
</evidence>
<evidence type="ECO:0000313" key="8">
    <source>
        <dbReference type="Proteomes" id="UP000190229"/>
    </source>
</evidence>
<keyword evidence="8" id="KW-1185">Reference proteome</keyword>
<dbReference type="Pfam" id="PF00877">
    <property type="entry name" value="NLPC_P60"/>
    <property type="match status" value="1"/>
</dbReference>
<proteinExistence type="inferred from homology"/>
<dbReference type="Gene3D" id="2.30.30.40">
    <property type="entry name" value="SH3 Domains"/>
    <property type="match status" value="1"/>
</dbReference>
<dbReference type="Proteomes" id="UP000190229">
    <property type="component" value="Unassembled WGS sequence"/>
</dbReference>
<dbReference type="InterPro" id="IPR051202">
    <property type="entry name" value="Peptidase_C40"/>
</dbReference>
<dbReference type="PROSITE" id="PS51935">
    <property type="entry name" value="NLPC_P60"/>
    <property type="match status" value="1"/>
</dbReference>
<protein>
    <recommendedName>
        <fullName evidence="6">NlpC/P60 domain-containing protein</fullName>
    </recommendedName>
</protein>
<evidence type="ECO:0000256" key="5">
    <source>
        <dbReference type="SAM" id="MobiDB-lite"/>
    </source>
</evidence>
<feature type="domain" description="NlpC/P60" evidence="6">
    <location>
        <begin position="124"/>
        <end position="248"/>
    </location>
</feature>
<gene>
    <name evidence="7" type="ORF">B2M26_03010</name>
</gene>
<dbReference type="PANTHER" id="PTHR47053:SF1">
    <property type="entry name" value="MUREIN DD-ENDOPEPTIDASE MEPH-RELATED"/>
    <property type="match status" value="1"/>
</dbReference>
<dbReference type="Gene3D" id="3.90.1720.10">
    <property type="entry name" value="endopeptidase domain like (from Nostoc punctiforme)"/>
    <property type="match status" value="1"/>
</dbReference>